<dbReference type="EMBL" id="JAYKTO010000002">
    <property type="protein sequence ID" value="MEB3520930.1"/>
    <property type="molecule type" value="Genomic_DNA"/>
</dbReference>
<name>A0ABU6BAR5_9STRE</name>
<evidence type="ECO:0000313" key="1">
    <source>
        <dbReference type="EMBL" id="MEB3520930.1"/>
    </source>
</evidence>
<dbReference type="Proteomes" id="UP001308656">
    <property type="component" value="Unassembled WGS sequence"/>
</dbReference>
<reference evidence="1 2" key="1">
    <citation type="submission" date="2024-01" db="EMBL/GenBank/DDBJ databases">
        <title>Description of Streptococcus dentalis sp. nov., Streptococcus gingivalis sp. nov., Streptococcus lingualis sp. nov. isolated from human oral cavity.</title>
        <authorList>
            <person name="Choi Y.S."/>
            <person name="Goo B.J."/>
            <person name="Bae J.W."/>
        </authorList>
    </citation>
    <scope>NUCLEOTIDE SEQUENCE [LARGE SCALE GENOMIC DNA]</scope>
    <source>
        <strain evidence="1 2">S2</strain>
    </source>
</reference>
<evidence type="ECO:0000313" key="2">
    <source>
        <dbReference type="Proteomes" id="UP001308656"/>
    </source>
</evidence>
<dbReference type="SUPFAM" id="SSF88659">
    <property type="entry name" value="Sigma3 and sigma4 domains of RNA polymerase sigma factors"/>
    <property type="match status" value="1"/>
</dbReference>
<comment type="caution">
    <text evidence="1">The sequence shown here is derived from an EMBL/GenBank/DDBJ whole genome shotgun (WGS) entry which is preliminary data.</text>
</comment>
<sequence length="142" mass="16737">MNIKTALKNTSNFQEKIRSLKGKLYTIRASTFSNQTFSELPRSKNKINYVEKKNITIIDETDRIVKQIDNLISEHQRLSELIELLEDPFENIVMRLLYVNFYSWEEVERALNVSHPTIQRARKSAIKHLEEMADEHSSDLKK</sequence>
<protein>
    <submittedName>
        <fullName evidence="1">DUF1492 domain-containing protein</fullName>
    </submittedName>
</protein>
<dbReference type="InterPro" id="IPR010861">
    <property type="entry name" value="DUF1492"/>
</dbReference>
<keyword evidence="2" id="KW-1185">Reference proteome</keyword>
<gene>
    <name evidence="1" type="ORF">SM122_10255</name>
</gene>
<organism evidence="1 2">
    <name type="scientific">Streptococcus gingivalis</name>
    <dbReference type="NCBI Taxonomy" id="3111861"/>
    <lineage>
        <taxon>Bacteria</taxon>
        <taxon>Bacillati</taxon>
        <taxon>Bacillota</taxon>
        <taxon>Bacilli</taxon>
        <taxon>Lactobacillales</taxon>
        <taxon>Streptococcaceae</taxon>
        <taxon>Streptococcus</taxon>
    </lineage>
</organism>
<dbReference type="Pfam" id="PF07374">
    <property type="entry name" value="DUF1492"/>
    <property type="match status" value="1"/>
</dbReference>
<dbReference type="RefSeq" id="WP_324738330.1">
    <property type="nucleotide sequence ID" value="NZ_JAYKTO010000002.1"/>
</dbReference>
<accession>A0ABU6BAR5</accession>
<dbReference type="InterPro" id="IPR013324">
    <property type="entry name" value="RNA_pol_sigma_r3/r4-like"/>
</dbReference>
<proteinExistence type="predicted"/>